<proteinExistence type="predicted"/>
<dbReference type="InterPro" id="IPR027417">
    <property type="entry name" value="P-loop_NTPase"/>
</dbReference>
<evidence type="ECO:0000256" key="3">
    <source>
        <dbReference type="ARBA" id="ARBA00022840"/>
    </source>
</evidence>
<dbReference type="Pfam" id="PF02861">
    <property type="entry name" value="Clp_N"/>
    <property type="match status" value="1"/>
</dbReference>
<dbReference type="CDD" id="cd19499">
    <property type="entry name" value="RecA-like_ClpB_Hsp104-like"/>
    <property type="match status" value="1"/>
</dbReference>
<dbReference type="Pfam" id="PF00004">
    <property type="entry name" value="AAA"/>
    <property type="match status" value="1"/>
</dbReference>
<evidence type="ECO:0000256" key="4">
    <source>
        <dbReference type="ARBA" id="ARBA00023186"/>
    </source>
</evidence>
<name>A0A381SPZ3_9ZZZZ</name>
<dbReference type="Pfam" id="PF17871">
    <property type="entry name" value="AAA_lid_9"/>
    <property type="match status" value="1"/>
</dbReference>
<dbReference type="InterPro" id="IPR019489">
    <property type="entry name" value="Clp_ATPase_C"/>
</dbReference>
<dbReference type="SMART" id="SM01086">
    <property type="entry name" value="ClpB_D2-small"/>
    <property type="match status" value="1"/>
</dbReference>
<evidence type="ECO:0000259" key="5">
    <source>
        <dbReference type="PROSITE" id="PS51903"/>
    </source>
</evidence>
<dbReference type="PANTHER" id="PTHR11638">
    <property type="entry name" value="ATP-DEPENDENT CLP PROTEASE"/>
    <property type="match status" value="1"/>
</dbReference>
<protein>
    <recommendedName>
        <fullName evidence="5">Clp R domain-containing protein</fullName>
    </recommendedName>
</protein>
<dbReference type="GO" id="GO:0005737">
    <property type="term" value="C:cytoplasm"/>
    <property type="evidence" value="ECO:0007669"/>
    <property type="project" value="TreeGrafter"/>
</dbReference>
<dbReference type="Gene3D" id="4.10.860.10">
    <property type="entry name" value="UVR domain"/>
    <property type="match status" value="1"/>
</dbReference>
<dbReference type="InterPro" id="IPR003959">
    <property type="entry name" value="ATPase_AAA_core"/>
</dbReference>
<dbReference type="Pfam" id="PF10431">
    <property type="entry name" value="ClpB_D2-small"/>
    <property type="match status" value="1"/>
</dbReference>
<dbReference type="CDD" id="cd00009">
    <property type="entry name" value="AAA"/>
    <property type="match status" value="1"/>
</dbReference>
<evidence type="ECO:0000256" key="2">
    <source>
        <dbReference type="ARBA" id="ARBA00022741"/>
    </source>
</evidence>
<feature type="domain" description="Clp R" evidence="5">
    <location>
        <begin position="5"/>
        <end position="149"/>
    </location>
</feature>
<sequence length="815" mass="91542">MVLSPDRFTDQAQEVIAASQDILNRYRHNQWDSEHLFMALIEQEKGVPSEIFSVLGVNLEALHAALHANLEEDDRVAGQANQIFITPRLSELFERADDESQRLNDEFIGTEHILIALTEEETGVSAELLSGFKVTTEEVYKALQGIRGSHRITDQRAESRYRSLEKFATDLTLLAEKGRLDPIVGRDVEISRVMQTLIRRTKNNPVIIGGAGVGKTALAEGLAQRIVAGDVPFELRSKRILALDMGSLLAGSKFRGEFEERLKAVMDEVKQSNGQVMLFIDEIHTVVGAGATDGSLDASNMMKPALARGELQCLGATTEEEYTRYIESDAALERRFQPILVEEPDIDTSIEMLKALRPKYEAHHRLKIQDEALKSSVVLSHRYISGRLLPDKAVDLIDEAASKIRIDEQLHPMSLREKESKLRQLQIEEIASSEMGDYEKAAETKAEIARIGENYTDEKNQLNSFETSERQVTSEDIASLIATWTGIPVERLLESEADKLLSMESRIQSRLVGQQEAVEAVCEAVRRGRAGIKDENRPIGSFIFLGPTGVGKTELARSLAWYLFDDEENMVRLDMSEYMEPHSVARMIGSPPGYVGYSDGGQLTEAVRKRPFKVILFDEIEKAHPDVFNILLQILEDGRLTDGQGRVVDFKNTVIIMTSNLGSSTSTSEPLGFLRDMDSSKDSEKLRISIEDALKKSFRPEFLNRVDEILIFQPISEEDQLQIVDIMIESLRGKLVEHGIDLELSEAAKSWITSDGFDREYGARPLRRSIRKNIENPLSTALIKGDFDNGDRIYVDLVEEKIILEKRTKYESIGI</sequence>
<organism evidence="6">
    <name type="scientific">marine metagenome</name>
    <dbReference type="NCBI Taxonomy" id="408172"/>
    <lineage>
        <taxon>unclassified sequences</taxon>
        <taxon>metagenomes</taxon>
        <taxon>ecological metagenomes</taxon>
    </lineage>
</organism>
<dbReference type="SMART" id="SM00382">
    <property type="entry name" value="AAA"/>
    <property type="match status" value="2"/>
</dbReference>
<reference evidence="6" key="1">
    <citation type="submission" date="2018-05" db="EMBL/GenBank/DDBJ databases">
        <authorList>
            <person name="Lanie J.A."/>
            <person name="Ng W.-L."/>
            <person name="Kazmierczak K.M."/>
            <person name="Andrzejewski T.M."/>
            <person name="Davidsen T.M."/>
            <person name="Wayne K.J."/>
            <person name="Tettelin H."/>
            <person name="Glass J.I."/>
            <person name="Rusch D."/>
            <person name="Podicherti R."/>
            <person name="Tsui H.-C.T."/>
            <person name="Winkler M.E."/>
        </authorList>
    </citation>
    <scope>NUCLEOTIDE SEQUENCE</scope>
</reference>
<dbReference type="InterPro" id="IPR041546">
    <property type="entry name" value="ClpA/ClpB_AAA_lid"/>
</dbReference>
<dbReference type="GO" id="GO:0034605">
    <property type="term" value="P:cellular response to heat"/>
    <property type="evidence" value="ECO:0007669"/>
    <property type="project" value="TreeGrafter"/>
</dbReference>
<dbReference type="SUPFAM" id="SSF52540">
    <property type="entry name" value="P-loop containing nucleoside triphosphate hydrolases"/>
    <property type="match status" value="2"/>
</dbReference>
<dbReference type="PANTHER" id="PTHR11638:SF18">
    <property type="entry name" value="HEAT SHOCK PROTEIN 104"/>
    <property type="match status" value="1"/>
</dbReference>
<keyword evidence="2" id="KW-0547">Nucleotide-binding</keyword>
<dbReference type="InterPro" id="IPR036628">
    <property type="entry name" value="Clp_N_dom_sf"/>
</dbReference>
<keyword evidence="4" id="KW-0143">Chaperone</keyword>
<dbReference type="PROSITE" id="PS00870">
    <property type="entry name" value="CLPAB_1"/>
    <property type="match status" value="1"/>
</dbReference>
<dbReference type="Gene3D" id="3.40.50.300">
    <property type="entry name" value="P-loop containing nucleotide triphosphate hydrolases"/>
    <property type="match status" value="2"/>
</dbReference>
<dbReference type="FunFam" id="3.40.50.300:FF:000010">
    <property type="entry name" value="Chaperone clpB 1, putative"/>
    <property type="match status" value="1"/>
</dbReference>
<dbReference type="EMBL" id="UINC01003352">
    <property type="protein sequence ID" value="SVA05559.1"/>
    <property type="molecule type" value="Genomic_DNA"/>
</dbReference>
<dbReference type="InterPro" id="IPR018368">
    <property type="entry name" value="ClpA/B_CS1"/>
</dbReference>
<dbReference type="PROSITE" id="PS51903">
    <property type="entry name" value="CLP_R"/>
    <property type="match status" value="1"/>
</dbReference>
<accession>A0A381SPZ3</accession>
<dbReference type="InterPro" id="IPR003593">
    <property type="entry name" value="AAA+_ATPase"/>
</dbReference>
<dbReference type="FunFam" id="3.40.50.300:FF:000025">
    <property type="entry name" value="ATP-dependent Clp protease subunit"/>
    <property type="match status" value="1"/>
</dbReference>
<keyword evidence="3" id="KW-0067">ATP-binding</keyword>
<gene>
    <name evidence="6" type="ORF">METZ01_LOCUS58413</name>
</gene>
<evidence type="ECO:0000256" key="1">
    <source>
        <dbReference type="ARBA" id="ARBA00022737"/>
    </source>
</evidence>
<evidence type="ECO:0000313" key="6">
    <source>
        <dbReference type="EMBL" id="SVA05559.1"/>
    </source>
</evidence>
<dbReference type="SUPFAM" id="SSF81923">
    <property type="entry name" value="Double Clp-N motif"/>
    <property type="match status" value="1"/>
</dbReference>
<dbReference type="InterPro" id="IPR050130">
    <property type="entry name" value="ClpA_ClpB"/>
</dbReference>
<keyword evidence="1" id="KW-0677">Repeat</keyword>
<dbReference type="PRINTS" id="PR00300">
    <property type="entry name" value="CLPPROTEASEA"/>
</dbReference>
<dbReference type="AlphaFoldDB" id="A0A381SPZ3"/>
<dbReference type="Gene3D" id="1.10.8.60">
    <property type="match status" value="2"/>
</dbReference>
<dbReference type="InterPro" id="IPR001270">
    <property type="entry name" value="ClpA/B"/>
</dbReference>
<dbReference type="InterPro" id="IPR004176">
    <property type="entry name" value="Clp_R_N"/>
</dbReference>
<dbReference type="Gene3D" id="1.10.1780.10">
    <property type="entry name" value="Clp, N-terminal domain"/>
    <property type="match status" value="1"/>
</dbReference>
<dbReference type="GO" id="GO:0005524">
    <property type="term" value="F:ATP binding"/>
    <property type="evidence" value="ECO:0007669"/>
    <property type="project" value="UniProtKB-KW"/>
</dbReference>
<dbReference type="Pfam" id="PF07724">
    <property type="entry name" value="AAA_2"/>
    <property type="match status" value="1"/>
</dbReference>
<dbReference type="GO" id="GO:0016887">
    <property type="term" value="F:ATP hydrolysis activity"/>
    <property type="evidence" value="ECO:0007669"/>
    <property type="project" value="InterPro"/>
</dbReference>